<dbReference type="Proteomes" id="UP000064715">
    <property type="component" value="Unassembled WGS sequence"/>
</dbReference>
<evidence type="ECO:0000313" key="2">
    <source>
        <dbReference type="Proteomes" id="UP000064715"/>
    </source>
</evidence>
<organism evidence="1 2">
    <name type="scientific">Enterobacter genomosp. O</name>
    <dbReference type="NCBI Taxonomy" id="2364150"/>
    <lineage>
        <taxon>Bacteria</taxon>
        <taxon>Pseudomonadati</taxon>
        <taxon>Pseudomonadota</taxon>
        <taxon>Gammaproteobacteria</taxon>
        <taxon>Enterobacterales</taxon>
        <taxon>Enterobacteriaceae</taxon>
        <taxon>Enterobacter</taxon>
        <taxon>Enterobacter cloacae complex</taxon>
        <taxon>Enterobacter cloacae complex clade O</taxon>
    </lineage>
</organism>
<keyword evidence="2" id="KW-1185">Reference proteome</keyword>
<accession>A0A0X4EXR3</accession>
<name>A0A0X4EXR3_9ENTR</name>
<protein>
    <submittedName>
        <fullName evidence="1">Uncharacterized protein</fullName>
    </submittedName>
</protein>
<proteinExistence type="predicted"/>
<sequence>MIKFAYKQNSSQILEVRNDFIKTHMCTKAKEIIDLCEVESPEWHYALNKILSYTNLIKIVFAKAEHLALIKNEFTRELPLISERYNPQVFFMDLKVDNFYLSLKLNSKKNKAAVMSYKSHMLVELKRFEITKKSRCANYIATNLLAANTPSLVRKCLVTVQALSKGFPKEIKDNFNVIFPSWVNKFPEIFNYALLSSKFGYDIVGSSGLKVCPFCNEEKINTVIGDNKNSRPALDHFYAKSKYPYLAVTLSNLIPIGGRCNTAFKSDEDMFDGYMNPLISGMNDKQVFDFTYNALENTVSLEIKESDEFILNKILFELNGVYNTDEYKGKYLDFKYLYDYHKGLGVSPPFYENAKLMASTFNISNDKNYFTWSAKKFELDALDDIFKFE</sequence>
<dbReference type="RefSeq" id="WP_059310021.1">
    <property type="nucleotide sequence ID" value="NZ_LRCR01000001.1"/>
</dbReference>
<dbReference type="OrthoDB" id="9816185at2"/>
<gene>
    <name evidence="1" type="ORF">AWI28_06580</name>
</gene>
<dbReference type="EMBL" id="LRCR01000001">
    <property type="protein sequence ID" value="KUQ86484.1"/>
    <property type="molecule type" value="Genomic_DNA"/>
</dbReference>
<evidence type="ECO:0000313" key="1">
    <source>
        <dbReference type="EMBL" id="KUQ86484.1"/>
    </source>
</evidence>
<reference evidence="2" key="1">
    <citation type="submission" date="2016-01" db="EMBL/GenBank/DDBJ databases">
        <title>WGS of SAMN04407783.</title>
        <authorList>
            <person name="Adams M."/>
            <person name="Sutton G."/>
            <person name="Nelson K."/>
            <person name="Thaden J."/>
            <person name="Fowler V."/>
            <person name="Mccorrison J."/>
            <person name="Sanka R."/>
            <person name="Brinkac L."/>
            <person name="Nierman W."/>
        </authorList>
    </citation>
    <scope>NUCLEOTIDE SEQUENCE [LARGE SCALE GENOMIC DNA]</scope>
    <source>
        <strain evidence="2">GN04363</strain>
    </source>
</reference>
<dbReference type="AlphaFoldDB" id="A0A0X4EXR3"/>
<comment type="caution">
    <text evidence="1">The sequence shown here is derived from an EMBL/GenBank/DDBJ whole genome shotgun (WGS) entry which is preliminary data.</text>
</comment>